<sequence>SVYGHALPFIVISCVCLVASGLSTFLPETLNENLPQTVIDAEKFGKDQKFFSMNKRNPVSKSNHIPVAQNEVEMQENISP</sequence>
<dbReference type="Proteomes" id="UP000827092">
    <property type="component" value="Unassembled WGS sequence"/>
</dbReference>
<dbReference type="AlphaFoldDB" id="A0AAV6TMU5"/>
<keyword evidence="1" id="KW-1133">Transmembrane helix</keyword>
<evidence type="ECO:0000256" key="1">
    <source>
        <dbReference type="SAM" id="Phobius"/>
    </source>
</evidence>
<keyword evidence="3" id="KW-1185">Reference proteome</keyword>
<organism evidence="2 3">
    <name type="scientific">Oedothorax gibbosus</name>
    <dbReference type="NCBI Taxonomy" id="931172"/>
    <lineage>
        <taxon>Eukaryota</taxon>
        <taxon>Metazoa</taxon>
        <taxon>Ecdysozoa</taxon>
        <taxon>Arthropoda</taxon>
        <taxon>Chelicerata</taxon>
        <taxon>Arachnida</taxon>
        <taxon>Araneae</taxon>
        <taxon>Araneomorphae</taxon>
        <taxon>Entelegynae</taxon>
        <taxon>Araneoidea</taxon>
        <taxon>Linyphiidae</taxon>
        <taxon>Erigoninae</taxon>
        <taxon>Oedothorax</taxon>
    </lineage>
</organism>
<evidence type="ECO:0000313" key="2">
    <source>
        <dbReference type="EMBL" id="KAG8173280.1"/>
    </source>
</evidence>
<feature type="transmembrane region" description="Helical" evidence="1">
    <location>
        <begin position="6"/>
        <end position="26"/>
    </location>
</feature>
<evidence type="ECO:0000313" key="3">
    <source>
        <dbReference type="Proteomes" id="UP000827092"/>
    </source>
</evidence>
<comment type="caution">
    <text evidence="2">The sequence shown here is derived from an EMBL/GenBank/DDBJ whole genome shotgun (WGS) entry which is preliminary data.</text>
</comment>
<reference evidence="2 3" key="1">
    <citation type="journal article" date="2022" name="Nat. Ecol. Evol.">
        <title>A masculinizing supergene underlies an exaggerated male reproductive morph in a spider.</title>
        <authorList>
            <person name="Hendrickx F."/>
            <person name="De Corte Z."/>
            <person name="Sonet G."/>
            <person name="Van Belleghem S.M."/>
            <person name="Kostlbacher S."/>
            <person name="Vangestel C."/>
        </authorList>
    </citation>
    <scope>NUCLEOTIDE SEQUENCE [LARGE SCALE GENOMIC DNA]</scope>
    <source>
        <strain evidence="2">W744_W776</strain>
    </source>
</reference>
<dbReference type="EMBL" id="JAFNEN010001910">
    <property type="protein sequence ID" value="KAG8173280.1"/>
    <property type="molecule type" value="Genomic_DNA"/>
</dbReference>
<keyword evidence="1" id="KW-0472">Membrane</keyword>
<feature type="non-terminal residue" evidence="2">
    <location>
        <position position="1"/>
    </location>
</feature>
<keyword evidence="1" id="KW-0812">Transmembrane</keyword>
<proteinExistence type="predicted"/>
<name>A0AAV6TMU5_9ARAC</name>
<accession>A0AAV6TMU5</accession>
<gene>
    <name evidence="2" type="ORF">JTE90_012162</name>
</gene>
<protein>
    <submittedName>
        <fullName evidence="2">Uncharacterized protein</fullName>
    </submittedName>
</protein>